<organism evidence="1 2">
    <name type="scientific">Pristionchus entomophagus</name>
    <dbReference type="NCBI Taxonomy" id="358040"/>
    <lineage>
        <taxon>Eukaryota</taxon>
        <taxon>Metazoa</taxon>
        <taxon>Ecdysozoa</taxon>
        <taxon>Nematoda</taxon>
        <taxon>Chromadorea</taxon>
        <taxon>Rhabditida</taxon>
        <taxon>Rhabditina</taxon>
        <taxon>Diplogasteromorpha</taxon>
        <taxon>Diplogasteroidea</taxon>
        <taxon>Neodiplogasteridae</taxon>
        <taxon>Pristionchus</taxon>
    </lineage>
</organism>
<comment type="caution">
    <text evidence="1">The sequence shown here is derived from an EMBL/GenBank/DDBJ whole genome shotgun (WGS) entry which is preliminary data.</text>
</comment>
<name>A0AAV5TRK6_9BILA</name>
<protein>
    <submittedName>
        <fullName evidence="1">Uncharacterized protein</fullName>
    </submittedName>
</protein>
<accession>A0AAV5TRK6</accession>
<dbReference type="AlphaFoldDB" id="A0AAV5TRK6"/>
<reference evidence="1" key="1">
    <citation type="submission" date="2023-10" db="EMBL/GenBank/DDBJ databases">
        <title>Genome assembly of Pristionchus species.</title>
        <authorList>
            <person name="Yoshida K."/>
            <person name="Sommer R.J."/>
        </authorList>
    </citation>
    <scope>NUCLEOTIDE SEQUENCE</scope>
    <source>
        <strain evidence="1">RS0144</strain>
    </source>
</reference>
<proteinExistence type="predicted"/>
<evidence type="ECO:0000313" key="1">
    <source>
        <dbReference type="EMBL" id="GMS96844.1"/>
    </source>
</evidence>
<feature type="non-terminal residue" evidence="1">
    <location>
        <position position="1"/>
    </location>
</feature>
<dbReference type="Proteomes" id="UP001432027">
    <property type="component" value="Unassembled WGS sequence"/>
</dbReference>
<dbReference type="EMBL" id="BTSX01000004">
    <property type="protein sequence ID" value="GMS96844.1"/>
    <property type="molecule type" value="Genomic_DNA"/>
</dbReference>
<keyword evidence="2" id="KW-1185">Reference proteome</keyword>
<gene>
    <name evidence="1" type="ORF">PENTCL1PPCAC_19019</name>
</gene>
<feature type="non-terminal residue" evidence="1">
    <location>
        <position position="83"/>
    </location>
</feature>
<evidence type="ECO:0000313" key="2">
    <source>
        <dbReference type="Proteomes" id="UP001432027"/>
    </source>
</evidence>
<sequence length="83" mass="10019">RCGRVSFASCRSTRSLWRYRIRKTHWRRSNSSTPRVDTWLLHSIHLMIWRSLIVYFGWAMCLLKNWDEMEENPLFIGLTGESD</sequence>